<dbReference type="PANTHER" id="PTHR19965:SF35">
    <property type="entry name" value="RNA ANNEALING PROTEIN YRA1"/>
    <property type="match status" value="1"/>
</dbReference>
<dbReference type="AlphaFoldDB" id="A0AAV1TCJ5"/>
<dbReference type="CDD" id="cd12418">
    <property type="entry name" value="RRM_Aly_REF_like"/>
    <property type="match status" value="1"/>
</dbReference>
<organism evidence="5 6">
    <name type="scientific">Peronospora matthiolae</name>
    <dbReference type="NCBI Taxonomy" id="2874970"/>
    <lineage>
        <taxon>Eukaryota</taxon>
        <taxon>Sar</taxon>
        <taxon>Stramenopiles</taxon>
        <taxon>Oomycota</taxon>
        <taxon>Peronosporomycetes</taxon>
        <taxon>Peronosporales</taxon>
        <taxon>Peronosporaceae</taxon>
        <taxon>Peronospora</taxon>
    </lineage>
</organism>
<dbReference type="PANTHER" id="PTHR19965">
    <property type="entry name" value="RNA AND EXPORT FACTOR BINDING PROTEIN"/>
    <property type="match status" value="1"/>
</dbReference>
<feature type="domain" description="RRM" evidence="4">
    <location>
        <begin position="120"/>
        <end position="197"/>
    </location>
</feature>
<protein>
    <recommendedName>
        <fullName evidence="4">RRM domain-containing protein</fullName>
    </recommendedName>
</protein>
<keyword evidence="1 2" id="KW-0694">RNA-binding</keyword>
<feature type="compositionally biased region" description="Basic and acidic residues" evidence="3">
    <location>
        <begin position="241"/>
        <end position="251"/>
    </location>
</feature>
<dbReference type="InterPro" id="IPR012677">
    <property type="entry name" value="Nucleotide-bd_a/b_plait_sf"/>
</dbReference>
<evidence type="ECO:0000259" key="4">
    <source>
        <dbReference type="PROSITE" id="PS50102"/>
    </source>
</evidence>
<comment type="caution">
    <text evidence="5">The sequence shown here is derived from an EMBL/GenBank/DDBJ whole genome shotgun (WGS) entry which is preliminary data.</text>
</comment>
<evidence type="ECO:0000256" key="2">
    <source>
        <dbReference type="PROSITE-ProRule" id="PRU00176"/>
    </source>
</evidence>
<feature type="compositionally biased region" description="Acidic residues" evidence="3">
    <location>
        <begin position="66"/>
        <end position="77"/>
    </location>
</feature>
<dbReference type="Proteomes" id="UP001162060">
    <property type="component" value="Unassembled WGS sequence"/>
</dbReference>
<dbReference type="GO" id="GO:0005634">
    <property type="term" value="C:nucleus"/>
    <property type="evidence" value="ECO:0007669"/>
    <property type="project" value="TreeGrafter"/>
</dbReference>
<dbReference type="SUPFAM" id="SSF54928">
    <property type="entry name" value="RNA-binding domain, RBD"/>
    <property type="match status" value="1"/>
</dbReference>
<dbReference type="InterPro" id="IPR035979">
    <property type="entry name" value="RBD_domain_sf"/>
</dbReference>
<dbReference type="PROSITE" id="PS50102">
    <property type="entry name" value="RRM"/>
    <property type="match status" value="1"/>
</dbReference>
<evidence type="ECO:0000256" key="3">
    <source>
        <dbReference type="SAM" id="MobiDB-lite"/>
    </source>
</evidence>
<proteinExistence type="predicted"/>
<dbReference type="SMART" id="SM01218">
    <property type="entry name" value="FoP_duplication"/>
    <property type="match status" value="1"/>
</dbReference>
<dbReference type="InterPro" id="IPR051229">
    <property type="entry name" value="ALYREF_mRNA_export"/>
</dbReference>
<name>A0AAV1TCJ5_9STRA</name>
<dbReference type="Pfam" id="PF00076">
    <property type="entry name" value="RRM_1"/>
    <property type="match status" value="1"/>
</dbReference>
<dbReference type="Pfam" id="PF13865">
    <property type="entry name" value="FoP_duplication"/>
    <property type="match status" value="1"/>
</dbReference>
<dbReference type="Gene3D" id="3.30.70.330">
    <property type="match status" value="1"/>
</dbReference>
<gene>
    <name evidence="5" type="ORF">PM001_LOCUS5389</name>
</gene>
<evidence type="ECO:0000313" key="5">
    <source>
        <dbReference type="EMBL" id="CAK7916388.1"/>
    </source>
</evidence>
<dbReference type="EMBL" id="CAKLBY020000044">
    <property type="protein sequence ID" value="CAK7916388.1"/>
    <property type="molecule type" value="Genomic_DNA"/>
</dbReference>
<accession>A0AAV1TCJ5</accession>
<feature type="region of interest" description="Disordered" evidence="3">
    <location>
        <begin position="220"/>
        <end position="273"/>
    </location>
</feature>
<sequence length="273" mass="30070">MSSILASLDMSLDDLIARKKPKASNPSSRPARQNKDKDTVGPIRGGRRRNASRKTQPYARSRGGNEDDMDIDVDDAVDNGSRSSKKRSVVIKKVGNGGKKGGGVSILSRLGSKDSTGSGTKILVKNLKFDILEEEVRELFGTVGEVSKAEIVYDRSGRSKGIARVWFTRRSDADKAIKQYDGRTLDGLPMQITLDSDKNVRNGLFGTALKRDDKDVKFNVSFGGNKDNEQSNGRRNRRRGRVNEKGSHGNRESAPSKTTEDLDNEMDTYMNDA</sequence>
<evidence type="ECO:0000313" key="6">
    <source>
        <dbReference type="Proteomes" id="UP001162060"/>
    </source>
</evidence>
<dbReference type="InterPro" id="IPR000504">
    <property type="entry name" value="RRM_dom"/>
</dbReference>
<dbReference type="GO" id="GO:0003729">
    <property type="term" value="F:mRNA binding"/>
    <property type="evidence" value="ECO:0007669"/>
    <property type="project" value="TreeGrafter"/>
</dbReference>
<evidence type="ECO:0000256" key="1">
    <source>
        <dbReference type="ARBA" id="ARBA00022884"/>
    </source>
</evidence>
<dbReference type="GO" id="GO:0006406">
    <property type="term" value="P:mRNA export from nucleus"/>
    <property type="evidence" value="ECO:0007669"/>
    <property type="project" value="TreeGrafter"/>
</dbReference>
<feature type="region of interest" description="Disordered" evidence="3">
    <location>
        <begin position="17"/>
        <end position="89"/>
    </location>
</feature>
<dbReference type="InterPro" id="IPR025715">
    <property type="entry name" value="FoP_C"/>
</dbReference>
<reference evidence="5" key="1">
    <citation type="submission" date="2024-01" db="EMBL/GenBank/DDBJ databases">
        <authorList>
            <person name="Webb A."/>
        </authorList>
    </citation>
    <scope>NUCLEOTIDE SEQUENCE</scope>
    <source>
        <strain evidence="5">Pm1</strain>
    </source>
</reference>
<dbReference type="SMART" id="SM00360">
    <property type="entry name" value="RRM"/>
    <property type="match status" value="1"/>
</dbReference>